<comment type="caution">
    <text evidence="1">The sequence shown here is derived from an EMBL/GenBank/DDBJ whole genome shotgun (WGS) entry which is preliminary data.</text>
</comment>
<proteinExistence type="predicted"/>
<dbReference type="EMBL" id="MU167261">
    <property type="protein sequence ID" value="KAG0146450.1"/>
    <property type="molecule type" value="Genomic_DNA"/>
</dbReference>
<organism evidence="1 2">
    <name type="scientific">Cronartium quercuum f. sp. fusiforme G11</name>
    <dbReference type="NCBI Taxonomy" id="708437"/>
    <lineage>
        <taxon>Eukaryota</taxon>
        <taxon>Fungi</taxon>
        <taxon>Dikarya</taxon>
        <taxon>Basidiomycota</taxon>
        <taxon>Pucciniomycotina</taxon>
        <taxon>Pucciniomycetes</taxon>
        <taxon>Pucciniales</taxon>
        <taxon>Coleosporiaceae</taxon>
        <taxon>Cronartium</taxon>
    </lineage>
</organism>
<dbReference type="Proteomes" id="UP000886653">
    <property type="component" value="Unassembled WGS sequence"/>
</dbReference>
<keyword evidence="2" id="KW-1185">Reference proteome</keyword>
<reference evidence="1" key="1">
    <citation type="submission" date="2013-11" db="EMBL/GenBank/DDBJ databases">
        <title>Genome sequence of the fusiform rust pathogen reveals effectors for host alternation and coevolution with pine.</title>
        <authorList>
            <consortium name="DOE Joint Genome Institute"/>
            <person name="Smith K."/>
            <person name="Pendleton A."/>
            <person name="Kubisiak T."/>
            <person name="Anderson C."/>
            <person name="Salamov A."/>
            <person name="Aerts A."/>
            <person name="Riley R."/>
            <person name="Clum A."/>
            <person name="Lindquist E."/>
            <person name="Ence D."/>
            <person name="Campbell M."/>
            <person name="Kronenberg Z."/>
            <person name="Feau N."/>
            <person name="Dhillon B."/>
            <person name="Hamelin R."/>
            <person name="Burleigh J."/>
            <person name="Smith J."/>
            <person name="Yandell M."/>
            <person name="Nelson C."/>
            <person name="Grigoriev I."/>
            <person name="Davis J."/>
        </authorList>
    </citation>
    <scope>NUCLEOTIDE SEQUENCE</scope>
    <source>
        <strain evidence="1">G11</strain>
    </source>
</reference>
<name>A0A9P6NMY7_9BASI</name>
<gene>
    <name evidence="1" type="ORF">CROQUDRAFT_657456</name>
</gene>
<evidence type="ECO:0000313" key="1">
    <source>
        <dbReference type="EMBL" id="KAG0146450.1"/>
    </source>
</evidence>
<dbReference type="AlphaFoldDB" id="A0A9P6NMY7"/>
<sequence>MLTKPTTNDVTFFNTLSLESDKPNQLIQLYTFICVGEILLPSSQALHSIDGPTHHHHLQKDTMSVKGVVEVYLRGASATDAVPDAQTWCSVQCTMSVENLEGVPPKLH</sequence>
<accession>A0A9P6NMY7</accession>
<protein>
    <submittedName>
        <fullName evidence="1">Uncharacterized protein</fullName>
    </submittedName>
</protein>
<evidence type="ECO:0000313" key="2">
    <source>
        <dbReference type="Proteomes" id="UP000886653"/>
    </source>
</evidence>